<organism evidence="3 4">
    <name type="scientific">Biomphalaria pfeifferi</name>
    <name type="common">Bloodfluke planorb</name>
    <name type="synonym">Freshwater snail</name>
    <dbReference type="NCBI Taxonomy" id="112525"/>
    <lineage>
        <taxon>Eukaryota</taxon>
        <taxon>Metazoa</taxon>
        <taxon>Spiralia</taxon>
        <taxon>Lophotrochozoa</taxon>
        <taxon>Mollusca</taxon>
        <taxon>Gastropoda</taxon>
        <taxon>Heterobranchia</taxon>
        <taxon>Euthyneura</taxon>
        <taxon>Panpulmonata</taxon>
        <taxon>Hygrophila</taxon>
        <taxon>Lymnaeoidea</taxon>
        <taxon>Planorbidae</taxon>
        <taxon>Biomphalaria</taxon>
    </lineage>
</organism>
<gene>
    <name evidence="3" type="ORF">Bpfe_006045</name>
</gene>
<dbReference type="PROSITE" id="PS51054">
    <property type="entry name" value="ORANGE"/>
    <property type="match status" value="1"/>
</dbReference>
<keyword evidence="4" id="KW-1185">Reference proteome</keyword>
<feature type="region of interest" description="Disordered" evidence="1">
    <location>
        <begin position="426"/>
        <end position="465"/>
    </location>
</feature>
<evidence type="ECO:0000313" key="3">
    <source>
        <dbReference type="EMBL" id="KAK0064386.1"/>
    </source>
</evidence>
<reference evidence="3" key="1">
    <citation type="journal article" date="2023" name="PLoS Negl. Trop. Dis.">
        <title>A genome sequence for Biomphalaria pfeifferi, the major vector snail for the human-infecting parasite Schistosoma mansoni.</title>
        <authorList>
            <person name="Bu L."/>
            <person name="Lu L."/>
            <person name="Laidemitt M.R."/>
            <person name="Zhang S.M."/>
            <person name="Mutuku M."/>
            <person name="Mkoji G."/>
            <person name="Steinauer M."/>
            <person name="Loker E.S."/>
        </authorList>
    </citation>
    <scope>NUCLEOTIDE SEQUENCE</scope>
    <source>
        <strain evidence="3">KasaAsao</strain>
    </source>
</reference>
<evidence type="ECO:0000256" key="1">
    <source>
        <dbReference type="SAM" id="MobiDB-lite"/>
    </source>
</evidence>
<dbReference type="GO" id="GO:0003677">
    <property type="term" value="F:DNA binding"/>
    <property type="evidence" value="ECO:0007669"/>
    <property type="project" value="InterPro"/>
</dbReference>
<feature type="compositionally biased region" description="Acidic residues" evidence="1">
    <location>
        <begin position="426"/>
        <end position="438"/>
    </location>
</feature>
<comment type="caution">
    <text evidence="3">The sequence shown here is derived from an EMBL/GenBank/DDBJ whole genome shotgun (WGS) entry which is preliminary data.</text>
</comment>
<feature type="compositionally biased region" description="Acidic residues" evidence="1">
    <location>
        <begin position="446"/>
        <end position="455"/>
    </location>
</feature>
<dbReference type="AlphaFoldDB" id="A0AAD8FI92"/>
<proteinExistence type="predicted"/>
<dbReference type="Gene3D" id="6.10.250.980">
    <property type="match status" value="1"/>
</dbReference>
<name>A0AAD8FI92_BIOPF</name>
<protein>
    <recommendedName>
        <fullName evidence="2">Orange domain-containing protein</fullName>
    </recommendedName>
</protein>
<sequence length="465" mass="51562">MAETAVMESASTHQHLSGDGDSTMLCGEFLSSPTSSRLYPAQPAVSQNWCQRKSSSQTMFMEGFNDCAVEVMRYLKEVEGIEDNNPMLIDLQGHLTQVKKVFCQESILDEETLEEDGLYHMTCHENLNTSVVESRVHHSSFSMDSMLGQVACTLSPVPSRSVNSSVSDATSIESDMLSSHPSLSNIHCQSLTSDLSASLSNYNHDILLDSVRHDDVFHQCQNSPCISSSSVPSLKQLASDILRESSHKVSVHQCHNHMEQFQPFSYFSCGDSLISSTPLHLVEPIGQSSPVLPVSLSNYNLFNHLSHGSTQNVLQHTLEPISPLTINTNVQFNSEPVPQLCDGNMHNSLNLKQSQGPEFTKVLTQNVHSVLEQRASMLSGIDTSIVASGELADVLMAVETCRYHDDSRIRAIADEIFHLIQEDYSEDEFEDSFEDDNGEPNRNDESGIEMMDESLDWGNPDLIEQ</sequence>
<feature type="domain" description="Orange" evidence="2">
    <location>
        <begin position="60"/>
        <end position="95"/>
    </location>
</feature>
<dbReference type="EMBL" id="JASAOG010000017">
    <property type="protein sequence ID" value="KAK0064386.1"/>
    <property type="molecule type" value="Genomic_DNA"/>
</dbReference>
<dbReference type="GO" id="GO:0006355">
    <property type="term" value="P:regulation of DNA-templated transcription"/>
    <property type="evidence" value="ECO:0007669"/>
    <property type="project" value="InterPro"/>
</dbReference>
<reference evidence="3" key="2">
    <citation type="submission" date="2023-04" db="EMBL/GenBank/DDBJ databases">
        <authorList>
            <person name="Bu L."/>
            <person name="Lu L."/>
            <person name="Laidemitt M.R."/>
            <person name="Zhang S.M."/>
            <person name="Mutuku M."/>
            <person name="Mkoji G."/>
            <person name="Steinauer M."/>
            <person name="Loker E.S."/>
        </authorList>
    </citation>
    <scope>NUCLEOTIDE SEQUENCE</scope>
    <source>
        <strain evidence="3">KasaAsao</strain>
        <tissue evidence="3">Whole Snail</tissue>
    </source>
</reference>
<evidence type="ECO:0000313" key="4">
    <source>
        <dbReference type="Proteomes" id="UP001233172"/>
    </source>
</evidence>
<accession>A0AAD8FI92</accession>
<dbReference type="Proteomes" id="UP001233172">
    <property type="component" value="Unassembled WGS sequence"/>
</dbReference>
<dbReference type="InterPro" id="IPR003650">
    <property type="entry name" value="Orange_dom"/>
</dbReference>
<evidence type="ECO:0000259" key="2">
    <source>
        <dbReference type="PROSITE" id="PS51054"/>
    </source>
</evidence>
<dbReference type="SUPFAM" id="SSF158457">
    <property type="entry name" value="Orange domain-like"/>
    <property type="match status" value="1"/>
</dbReference>